<gene>
    <name evidence="3 5" type="primary">yacG</name>
    <name evidence="5" type="ORF">HT99x_02742</name>
</gene>
<proteinExistence type="inferred from homology"/>
<keyword evidence="2 3" id="KW-0862">Zinc</keyword>
<name>A0A0Q9YUH5_9GAMM</name>
<dbReference type="SUPFAM" id="SSF57716">
    <property type="entry name" value="Glucocorticoid receptor-like (DNA-binding domain)"/>
    <property type="match status" value="1"/>
</dbReference>
<comment type="caution">
    <text evidence="5">The sequence shown here is derived from an EMBL/GenBank/DDBJ whole genome shotgun (WGS) entry which is preliminary data.</text>
</comment>
<dbReference type="HAMAP" id="MF_00649">
    <property type="entry name" value="DNA_gyrase_inhibitor_YacG"/>
    <property type="match status" value="1"/>
</dbReference>
<evidence type="ECO:0000256" key="3">
    <source>
        <dbReference type="HAMAP-Rule" id="MF_00649"/>
    </source>
</evidence>
<dbReference type="InterPro" id="IPR005584">
    <property type="entry name" value="DNA_gyrase_inhibitor_YacG"/>
</dbReference>
<comment type="similarity">
    <text evidence="3">Belongs to the DNA gyrase inhibitor YacG family.</text>
</comment>
<comment type="function">
    <text evidence="3">Inhibits all the catalytic activities of DNA gyrase by preventing its interaction with DNA. Acts by binding directly to the C-terminal domain of GyrB, which probably disrupts DNA binding by the gyrase.</text>
</comment>
<dbReference type="Pfam" id="PF03884">
    <property type="entry name" value="YacG"/>
    <property type="match status" value="1"/>
</dbReference>
<evidence type="ECO:0000256" key="2">
    <source>
        <dbReference type="ARBA" id="ARBA00022833"/>
    </source>
</evidence>
<dbReference type="InterPro" id="IPR013088">
    <property type="entry name" value="Znf_NHR/GATA"/>
</dbReference>
<dbReference type="PANTHER" id="PTHR36150">
    <property type="entry name" value="DNA GYRASE INHIBITOR YACG"/>
    <property type="match status" value="1"/>
</dbReference>
<dbReference type="GO" id="GO:0008657">
    <property type="term" value="F:DNA topoisomerase type II (double strand cut, ATP-hydrolyzing) inhibitor activity"/>
    <property type="evidence" value="ECO:0007669"/>
    <property type="project" value="UniProtKB-UniRule"/>
</dbReference>
<dbReference type="Gene3D" id="3.30.50.10">
    <property type="entry name" value="Erythroid Transcription Factor GATA-1, subunit A"/>
    <property type="match status" value="1"/>
</dbReference>
<keyword evidence="1 3" id="KW-0479">Metal-binding</keyword>
<comment type="subunit">
    <text evidence="3">Interacts with GyrB.</text>
</comment>
<dbReference type="STRING" id="295108.HT99x_02742"/>
<reference evidence="5" key="1">
    <citation type="submission" date="2015-09" db="EMBL/GenBank/DDBJ databases">
        <title>Draft Genome Sequences of Two Novel Amoeba-resistant Intranuclear Bacteria, Candidatus Berkiella cookevillensis and Candidatus Berkiella aquae.</title>
        <authorList>
            <person name="Mehari Y.T."/>
            <person name="Arivett B.A."/>
            <person name="Farone A.L."/>
            <person name="Gunderson J.H."/>
            <person name="Farone M.B."/>
        </authorList>
    </citation>
    <scope>NUCLEOTIDE SEQUENCE [LARGE SCALE GENOMIC DNA]</scope>
    <source>
        <strain evidence="5">HT99</strain>
    </source>
</reference>
<dbReference type="GO" id="GO:0006355">
    <property type="term" value="P:regulation of DNA-templated transcription"/>
    <property type="evidence" value="ECO:0007669"/>
    <property type="project" value="InterPro"/>
</dbReference>
<evidence type="ECO:0000313" key="5">
    <source>
        <dbReference type="EMBL" id="KRG19763.1"/>
    </source>
</evidence>
<dbReference type="RefSeq" id="WP_375338921.1">
    <property type="nucleotide sequence ID" value="NZ_LKAJ02000001.1"/>
</dbReference>
<evidence type="ECO:0000256" key="1">
    <source>
        <dbReference type="ARBA" id="ARBA00022723"/>
    </source>
</evidence>
<dbReference type="GO" id="GO:0008270">
    <property type="term" value="F:zinc ion binding"/>
    <property type="evidence" value="ECO:0007669"/>
    <property type="project" value="UniProtKB-UniRule"/>
</dbReference>
<dbReference type="EMBL" id="LKAJ01000015">
    <property type="protein sequence ID" value="KRG19763.1"/>
    <property type="molecule type" value="Genomic_DNA"/>
</dbReference>
<organism evidence="5">
    <name type="scientific">Candidatus Berkiella aquae</name>
    <dbReference type="NCBI Taxonomy" id="295108"/>
    <lineage>
        <taxon>Bacteria</taxon>
        <taxon>Pseudomonadati</taxon>
        <taxon>Pseudomonadota</taxon>
        <taxon>Gammaproteobacteria</taxon>
        <taxon>Candidatus Berkiellales</taxon>
        <taxon>Candidatus Berkiellaceae</taxon>
        <taxon>Candidatus Berkiella</taxon>
    </lineage>
</organism>
<comment type="cofactor">
    <cofactor evidence="3">
        <name>Zn(2+)</name>
        <dbReference type="ChEBI" id="CHEBI:29105"/>
    </cofactor>
    <text evidence="3">Binds 1 zinc ion.</text>
</comment>
<protein>
    <recommendedName>
        <fullName evidence="3">DNA gyrase inhibitor YacG</fullName>
    </recommendedName>
</protein>
<dbReference type="AlphaFoldDB" id="A0A0Q9YUH5"/>
<accession>A0A0Q9YUH5</accession>
<feature type="binding site" evidence="3">
    <location>
        <position position="33"/>
    </location>
    <ligand>
        <name>Zn(2+)</name>
        <dbReference type="ChEBI" id="CHEBI:29105"/>
    </ligand>
</feature>
<evidence type="ECO:0000256" key="4">
    <source>
        <dbReference type="SAM" id="MobiDB-lite"/>
    </source>
</evidence>
<feature type="binding site" evidence="3">
    <location>
        <position position="17"/>
    </location>
    <ligand>
        <name>Zn(2+)</name>
        <dbReference type="ChEBI" id="CHEBI:29105"/>
    </ligand>
</feature>
<feature type="region of interest" description="Disordered" evidence="4">
    <location>
        <begin position="51"/>
        <end position="73"/>
    </location>
</feature>
<feature type="binding site" evidence="3">
    <location>
        <position position="37"/>
    </location>
    <ligand>
        <name>Zn(2+)</name>
        <dbReference type="ChEBI" id="CHEBI:29105"/>
    </ligand>
</feature>
<sequence>MLLDLTAMTTKVLCPRCQKSSSLAVSNPYRPFCSERCKLIDLGSWASEEYKIPAEDSPSLDQDESSANNDNEH</sequence>
<feature type="binding site" evidence="3">
    <location>
        <position position="14"/>
    </location>
    <ligand>
        <name>Zn(2+)</name>
        <dbReference type="ChEBI" id="CHEBI:29105"/>
    </ligand>
</feature>
<dbReference type="PANTHER" id="PTHR36150:SF1">
    <property type="entry name" value="DNA GYRASE INHIBITOR YACG"/>
    <property type="match status" value="1"/>
</dbReference>